<comment type="caution">
    <text evidence="1">The sequence shown here is derived from an EMBL/GenBank/DDBJ whole genome shotgun (WGS) entry which is preliminary data.</text>
</comment>
<accession>A0AAV7Q0B0</accession>
<organism evidence="1 2">
    <name type="scientific">Pleurodeles waltl</name>
    <name type="common">Iberian ribbed newt</name>
    <dbReference type="NCBI Taxonomy" id="8319"/>
    <lineage>
        <taxon>Eukaryota</taxon>
        <taxon>Metazoa</taxon>
        <taxon>Chordata</taxon>
        <taxon>Craniata</taxon>
        <taxon>Vertebrata</taxon>
        <taxon>Euteleostomi</taxon>
        <taxon>Amphibia</taxon>
        <taxon>Batrachia</taxon>
        <taxon>Caudata</taxon>
        <taxon>Salamandroidea</taxon>
        <taxon>Salamandridae</taxon>
        <taxon>Pleurodelinae</taxon>
        <taxon>Pleurodeles</taxon>
    </lineage>
</organism>
<protein>
    <submittedName>
        <fullName evidence="1">Uncharacterized protein</fullName>
    </submittedName>
</protein>
<dbReference type="EMBL" id="JANPWB010000011">
    <property type="protein sequence ID" value="KAJ1132168.1"/>
    <property type="molecule type" value="Genomic_DNA"/>
</dbReference>
<proteinExistence type="predicted"/>
<gene>
    <name evidence="1" type="ORF">NDU88_010495</name>
</gene>
<dbReference type="Proteomes" id="UP001066276">
    <property type="component" value="Chromosome 7"/>
</dbReference>
<reference evidence="1" key="1">
    <citation type="journal article" date="2022" name="bioRxiv">
        <title>Sequencing and chromosome-scale assembly of the giantPleurodeles waltlgenome.</title>
        <authorList>
            <person name="Brown T."/>
            <person name="Elewa A."/>
            <person name="Iarovenko S."/>
            <person name="Subramanian E."/>
            <person name="Araus A.J."/>
            <person name="Petzold A."/>
            <person name="Susuki M."/>
            <person name="Suzuki K.-i.T."/>
            <person name="Hayashi T."/>
            <person name="Toyoda A."/>
            <person name="Oliveira C."/>
            <person name="Osipova E."/>
            <person name="Leigh N.D."/>
            <person name="Simon A."/>
            <person name="Yun M.H."/>
        </authorList>
    </citation>
    <scope>NUCLEOTIDE SEQUENCE</scope>
    <source>
        <strain evidence="1">20211129_DDA</strain>
        <tissue evidence="1">Liver</tissue>
    </source>
</reference>
<keyword evidence="2" id="KW-1185">Reference proteome</keyword>
<name>A0AAV7Q0B0_PLEWA</name>
<dbReference type="AlphaFoldDB" id="A0AAV7Q0B0"/>
<evidence type="ECO:0000313" key="2">
    <source>
        <dbReference type="Proteomes" id="UP001066276"/>
    </source>
</evidence>
<sequence>MDLSVPSSEIKPDLPLDGMLGAGNLLPGRTILLTAALSCWRSCLKSTGVTVAYSPGVLGRTLMRSQVMMTFSEKSLEAESEKAAVTAEGQEVFNHLPELTDDDDALELNEYELFIRKLDKHYLPKGSIIFERYHFERRNQKETKMV</sequence>
<evidence type="ECO:0000313" key="1">
    <source>
        <dbReference type="EMBL" id="KAJ1132168.1"/>
    </source>
</evidence>